<comment type="caution">
    <text evidence="2">The sequence shown here is derived from an EMBL/GenBank/DDBJ whole genome shotgun (WGS) entry which is preliminary data.</text>
</comment>
<dbReference type="SUPFAM" id="SSF54593">
    <property type="entry name" value="Glyoxalase/Bleomycin resistance protein/Dihydroxybiphenyl dioxygenase"/>
    <property type="match status" value="1"/>
</dbReference>
<feature type="region of interest" description="Disordered" evidence="1">
    <location>
        <begin position="78"/>
        <end position="98"/>
    </location>
</feature>
<proteinExistence type="predicted"/>
<evidence type="ECO:0000313" key="3">
    <source>
        <dbReference type="Proteomes" id="UP001595872"/>
    </source>
</evidence>
<evidence type="ECO:0000256" key="1">
    <source>
        <dbReference type="SAM" id="MobiDB-lite"/>
    </source>
</evidence>
<gene>
    <name evidence="2" type="ORF">ACFPCY_21935</name>
</gene>
<reference evidence="3" key="1">
    <citation type="journal article" date="2019" name="Int. J. Syst. Evol. Microbiol.">
        <title>The Global Catalogue of Microorganisms (GCM) 10K type strain sequencing project: providing services to taxonomists for standard genome sequencing and annotation.</title>
        <authorList>
            <consortium name="The Broad Institute Genomics Platform"/>
            <consortium name="The Broad Institute Genome Sequencing Center for Infectious Disease"/>
            <person name="Wu L."/>
            <person name="Ma J."/>
        </authorList>
    </citation>
    <scope>NUCLEOTIDE SEQUENCE [LARGE SCALE GENOMIC DNA]</scope>
    <source>
        <strain evidence="3">KLKA75</strain>
    </source>
</reference>
<evidence type="ECO:0000313" key="2">
    <source>
        <dbReference type="EMBL" id="MFC4909998.1"/>
    </source>
</evidence>
<sequence length="98" mass="10914">MRVQLIVIYSPLMEECRAFYESLGLRFATERHGDGPKHYAAVLDDGMVFEIYPASRRGETGALRLGFTLDGRSLRPPLPPGRHLLTDPDGRTVELATA</sequence>
<dbReference type="RefSeq" id="WP_378258442.1">
    <property type="nucleotide sequence ID" value="NZ_JBHSIT010000006.1"/>
</dbReference>
<protein>
    <submittedName>
        <fullName evidence="2">Glyoxalase/bleomycin resistance/dioxygenase family protein</fullName>
    </submittedName>
</protein>
<name>A0ABV9U3A5_9ACTN</name>
<keyword evidence="3" id="KW-1185">Reference proteome</keyword>
<dbReference type="InterPro" id="IPR029068">
    <property type="entry name" value="Glyas_Bleomycin-R_OHBP_Dase"/>
</dbReference>
<accession>A0ABV9U3A5</accession>
<dbReference type="EMBL" id="JBHSIT010000006">
    <property type="protein sequence ID" value="MFC4909998.1"/>
    <property type="molecule type" value="Genomic_DNA"/>
</dbReference>
<dbReference type="Gene3D" id="3.10.180.10">
    <property type="entry name" value="2,3-Dihydroxybiphenyl 1,2-Dioxygenase, domain 1"/>
    <property type="match status" value="1"/>
</dbReference>
<dbReference type="Proteomes" id="UP001595872">
    <property type="component" value="Unassembled WGS sequence"/>
</dbReference>
<organism evidence="2 3">
    <name type="scientific">Actinomadura gamaensis</name>
    <dbReference type="NCBI Taxonomy" id="1763541"/>
    <lineage>
        <taxon>Bacteria</taxon>
        <taxon>Bacillati</taxon>
        <taxon>Actinomycetota</taxon>
        <taxon>Actinomycetes</taxon>
        <taxon>Streptosporangiales</taxon>
        <taxon>Thermomonosporaceae</taxon>
        <taxon>Actinomadura</taxon>
    </lineage>
</organism>